<dbReference type="GO" id="GO:0005634">
    <property type="term" value="C:nucleus"/>
    <property type="evidence" value="ECO:0007669"/>
    <property type="project" value="UniProtKB-SubCell"/>
</dbReference>
<dbReference type="Proteomes" id="UP000694389">
    <property type="component" value="Unassembled WGS sequence"/>
</dbReference>
<evidence type="ECO:0000256" key="1">
    <source>
        <dbReference type="ARBA" id="ARBA00003263"/>
    </source>
</evidence>
<dbReference type="GO" id="GO:0001227">
    <property type="term" value="F:DNA-binding transcription repressor activity, RNA polymerase II-specific"/>
    <property type="evidence" value="ECO:0007669"/>
    <property type="project" value="TreeGrafter"/>
</dbReference>
<evidence type="ECO:0000256" key="7">
    <source>
        <dbReference type="ARBA" id="ARBA00023242"/>
    </source>
</evidence>
<evidence type="ECO:0000256" key="5">
    <source>
        <dbReference type="ARBA" id="ARBA00023125"/>
    </source>
</evidence>
<feature type="domain" description="Homeobox" evidence="11">
    <location>
        <begin position="82"/>
        <end position="142"/>
    </location>
</feature>
<comment type="similarity">
    <text evidence="3">Belongs to the ANF homeobox family.</text>
</comment>
<organism evidence="12 13">
    <name type="scientific">Dicentrarchus labrax</name>
    <name type="common">European seabass</name>
    <name type="synonym">Morone labrax</name>
    <dbReference type="NCBI Taxonomy" id="13489"/>
    <lineage>
        <taxon>Eukaryota</taxon>
        <taxon>Metazoa</taxon>
        <taxon>Chordata</taxon>
        <taxon>Craniata</taxon>
        <taxon>Vertebrata</taxon>
        <taxon>Euteleostomi</taxon>
        <taxon>Actinopterygii</taxon>
        <taxon>Neopterygii</taxon>
        <taxon>Teleostei</taxon>
        <taxon>Neoteleostei</taxon>
        <taxon>Acanthomorphata</taxon>
        <taxon>Eupercaria</taxon>
        <taxon>Moronidae</taxon>
        <taxon>Dicentrarchus</taxon>
    </lineage>
</organism>
<dbReference type="SMART" id="SM00389">
    <property type="entry name" value="HOX"/>
    <property type="match status" value="1"/>
</dbReference>
<keyword evidence="6 8" id="KW-0371">Homeobox</keyword>
<comment type="function">
    <text evidence="1">Sequence-specific transcription factor which is part of a developmental regulatory system that provides cells with specific positional identities on the anterior-posterior axis.</text>
</comment>
<keyword evidence="5 8" id="KW-0238">DNA-binding</keyword>
<dbReference type="PANTHER" id="PTHR46966:SF1">
    <property type="entry name" value="HOMEOBOX EXPRESSED IN ES CELLS 1"/>
    <property type="match status" value="1"/>
</dbReference>
<keyword evidence="13" id="KW-1185">Reference proteome</keyword>
<dbReference type="InterPro" id="IPR001356">
    <property type="entry name" value="HD"/>
</dbReference>
<comment type="subcellular location">
    <subcellularLocation>
        <location evidence="2 8 9">Nucleus</location>
    </subcellularLocation>
</comment>
<dbReference type="InterPro" id="IPR009057">
    <property type="entry name" value="Homeodomain-like_sf"/>
</dbReference>
<reference evidence="12" key="2">
    <citation type="submission" date="2025-09" db="UniProtKB">
        <authorList>
            <consortium name="Ensembl"/>
        </authorList>
    </citation>
    <scope>IDENTIFICATION</scope>
</reference>
<dbReference type="GO" id="GO:0000978">
    <property type="term" value="F:RNA polymerase II cis-regulatory region sequence-specific DNA binding"/>
    <property type="evidence" value="ECO:0007669"/>
    <property type="project" value="TreeGrafter"/>
</dbReference>
<dbReference type="CTD" id="8820"/>
<evidence type="ECO:0000313" key="12">
    <source>
        <dbReference type="Ensembl" id="ENSDLAP00005021774.1"/>
    </source>
</evidence>
<keyword evidence="7 8" id="KW-0539">Nucleus</keyword>
<dbReference type="AlphaFoldDB" id="A0A8C4EQV2"/>
<feature type="region of interest" description="Disordered" evidence="10">
    <location>
        <begin position="47"/>
        <end position="84"/>
    </location>
</feature>
<evidence type="ECO:0000313" key="13">
    <source>
        <dbReference type="Proteomes" id="UP000694389"/>
    </source>
</evidence>
<dbReference type="GO" id="GO:0021983">
    <property type="term" value="P:pituitary gland development"/>
    <property type="evidence" value="ECO:0007669"/>
    <property type="project" value="TreeGrafter"/>
</dbReference>
<dbReference type="FunFam" id="1.10.10.60:FF:000214">
    <property type="entry name" value="Homeobox expressed in ES cells 1"/>
    <property type="match status" value="1"/>
</dbReference>
<evidence type="ECO:0000256" key="9">
    <source>
        <dbReference type="RuleBase" id="RU000682"/>
    </source>
</evidence>
<dbReference type="CDD" id="cd00086">
    <property type="entry name" value="homeodomain"/>
    <property type="match status" value="1"/>
</dbReference>
<dbReference type="PROSITE" id="PS00027">
    <property type="entry name" value="HOMEOBOX_1"/>
    <property type="match status" value="1"/>
</dbReference>
<dbReference type="PROSITE" id="PS50071">
    <property type="entry name" value="HOMEOBOX_2"/>
    <property type="match status" value="1"/>
</dbReference>
<dbReference type="SUPFAM" id="SSF46689">
    <property type="entry name" value="Homeodomain-like"/>
    <property type="match status" value="1"/>
</dbReference>
<keyword evidence="4" id="KW-0217">Developmental protein</keyword>
<dbReference type="InterPro" id="IPR043402">
    <property type="entry name" value="Hesx1"/>
</dbReference>
<sequence>MASTLAPVTGESRPAFSIERILGLELERPGNCLKLHRPWAEIGAEKENTGHSSYSKQQQCCQQQQHHHPQQLNSPRPTSNWYIGRRPRTAFTNSQVNILERVFQVNCYPGIQLREQLAGRLDLDEDRIQIWFQNRRAKLRRALRETRLQLVQTAVADLGVRHEVIGQLKVQRDVQGDLELARRLASRLQLEVEEEDEE</sequence>
<dbReference type="Gene3D" id="1.10.10.60">
    <property type="entry name" value="Homeodomain-like"/>
    <property type="match status" value="1"/>
</dbReference>
<proteinExistence type="inferred from homology"/>
<evidence type="ECO:0000256" key="3">
    <source>
        <dbReference type="ARBA" id="ARBA00006791"/>
    </source>
</evidence>
<evidence type="ECO:0000256" key="4">
    <source>
        <dbReference type="ARBA" id="ARBA00022473"/>
    </source>
</evidence>
<dbReference type="GeneID" id="127371151"/>
<name>A0A8C4EQV2_DICLA</name>
<evidence type="ECO:0000256" key="10">
    <source>
        <dbReference type="SAM" id="MobiDB-lite"/>
    </source>
</evidence>
<protein>
    <recommendedName>
        <fullName evidence="11">Homeobox domain-containing protein</fullName>
    </recommendedName>
</protein>
<evidence type="ECO:0000256" key="8">
    <source>
        <dbReference type="PROSITE-ProRule" id="PRU00108"/>
    </source>
</evidence>
<dbReference type="OMA" id="CLKLHRP"/>
<dbReference type="GeneTree" id="ENSGT00940000156780"/>
<dbReference type="RefSeq" id="XP_051269784.1">
    <property type="nucleotide sequence ID" value="XM_051413824.1"/>
</dbReference>
<accession>A0A8C4EQV2</accession>
<dbReference type="Ensembl" id="ENSDLAT00005023316.2">
    <property type="protein sequence ID" value="ENSDLAP00005021774.1"/>
    <property type="gene ID" value="ENSDLAG00005010052.2"/>
</dbReference>
<evidence type="ECO:0000256" key="2">
    <source>
        <dbReference type="ARBA" id="ARBA00004123"/>
    </source>
</evidence>
<evidence type="ECO:0000259" key="11">
    <source>
        <dbReference type="PROSITE" id="PS50071"/>
    </source>
</evidence>
<gene>
    <name evidence="12" type="primary">hesx1</name>
</gene>
<dbReference type="OrthoDB" id="6159439at2759"/>
<dbReference type="Pfam" id="PF00046">
    <property type="entry name" value="Homeodomain"/>
    <property type="match status" value="1"/>
</dbReference>
<feature type="DNA-binding region" description="Homeobox" evidence="8">
    <location>
        <begin position="84"/>
        <end position="143"/>
    </location>
</feature>
<feature type="compositionally biased region" description="Polar residues" evidence="10">
    <location>
        <begin position="72"/>
        <end position="81"/>
    </location>
</feature>
<dbReference type="PANTHER" id="PTHR46966">
    <property type="entry name" value="HOMEOBOX EXPRESSED IN ES CELLS 1"/>
    <property type="match status" value="1"/>
</dbReference>
<dbReference type="InterPro" id="IPR017970">
    <property type="entry name" value="Homeobox_CS"/>
</dbReference>
<evidence type="ECO:0000256" key="6">
    <source>
        <dbReference type="ARBA" id="ARBA00023155"/>
    </source>
</evidence>
<reference evidence="12" key="1">
    <citation type="submission" date="2025-08" db="UniProtKB">
        <authorList>
            <consortium name="Ensembl"/>
        </authorList>
    </citation>
    <scope>IDENTIFICATION</scope>
</reference>